<keyword evidence="3" id="KW-1003">Cell membrane</keyword>
<name>A0ABM5J1K6_DRORH</name>
<evidence type="ECO:0000256" key="14">
    <source>
        <dbReference type="SAM" id="SignalP"/>
    </source>
</evidence>
<dbReference type="InterPro" id="IPR036272">
    <property type="entry name" value="Methuselah_N_sf"/>
</dbReference>
<dbReference type="CDD" id="cd15039">
    <property type="entry name" value="7tmB3_Methuselah-like"/>
    <property type="match status" value="1"/>
</dbReference>
<dbReference type="InterPro" id="IPR023311">
    <property type="entry name" value="Methusela_ecto_dom_2"/>
</dbReference>
<dbReference type="Proteomes" id="UP001652680">
    <property type="component" value="Unassembled WGS sequence"/>
</dbReference>
<evidence type="ECO:0000256" key="7">
    <source>
        <dbReference type="ARBA" id="ARBA00023040"/>
    </source>
</evidence>
<keyword evidence="9" id="KW-1015">Disulfide bond</keyword>
<keyword evidence="12" id="KW-0807">Transducer</keyword>
<feature type="transmembrane region" description="Helical" evidence="13">
    <location>
        <begin position="338"/>
        <end position="359"/>
    </location>
</feature>
<dbReference type="Pfam" id="PF06652">
    <property type="entry name" value="Methuselah_N"/>
    <property type="match status" value="1"/>
</dbReference>
<keyword evidence="6 13" id="KW-1133">Transmembrane helix</keyword>
<keyword evidence="11" id="KW-0325">Glycoprotein</keyword>
<evidence type="ECO:0000259" key="15">
    <source>
        <dbReference type="PROSITE" id="PS50261"/>
    </source>
</evidence>
<evidence type="ECO:0000256" key="2">
    <source>
        <dbReference type="ARBA" id="ARBA00008979"/>
    </source>
</evidence>
<evidence type="ECO:0000256" key="12">
    <source>
        <dbReference type="ARBA" id="ARBA00023224"/>
    </source>
</evidence>
<accession>A0ABM5J1K6</accession>
<evidence type="ECO:0000256" key="1">
    <source>
        <dbReference type="ARBA" id="ARBA00004651"/>
    </source>
</evidence>
<comment type="similarity">
    <text evidence="2">Belongs to the G-protein coupled receptor 2 family. Mth subfamily.</text>
</comment>
<evidence type="ECO:0000256" key="3">
    <source>
        <dbReference type="ARBA" id="ARBA00022475"/>
    </source>
</evidence>
<dbReference type="EnsemblMetazoa" id="XM_044456769.1">
    <property type="protein sequence ID" value="XP_044312704.1"/>
    <property type="gene ID" value="LOC108038153"/>
</dbReference>
<dbReference type="Gene3D" id="2.170.180.11">
    <property type="entry name" value="Methuselah ectodomain, domain 2"/>
    <property type="match status" value="1"/>
</dbReference>
<dbReference type="PANTHER" id="PTHR47154:SF2">
    <property type="entry name" value="G-PROTEIN COUPLED RECEPTOR MTH-RELATED"/>
    <property type="match status" value="1"/>
</dbReference>
<dbReference type="InterPro" id="IPR017981">
    <property type="entry name" value="GPCR_2-like_7TM"/>
</dbReference>
<feature type="domain" description="G-protein coupled receptors family 2 profile 2" evidence="15">
    <location>
        <begin position="193"/>
        <end position="447"/>
    </location>
</feature>
<feature type="transmembrane region" description="Helical" evidence="13">
    <location>
        <begin position="198"/>
        <end position="218"/>
    </location>
</feature>
<evidence type="ECO:0000256" key="10">
    <source>
        <dbReference type="ARBA" id="ARBA00023170"/>
    </source>
</evidence>
<feature type="transmembrane region" description="Helical" evidence="13">
    <location>
        <begin position="257"/>
        <end position="277"/>
    </location>
</feature>
<dbReference type="InterPro" id="IPR044860">
    <property type="entry name" value="Methusela_ecto_dom_1"/>
</dbReference>
<feature type="transmembrane region" description="Helical" evidence="13">
    <location>
        <begin position="225"/>
        <end position="245"/>
    </location>
</feature>
<dbReference type="PANTHER" id="PTHR47154">
    <property type="entry name" value="G-PROTEIN COUPLED RECEPTOR MTH-RELATED"/>
    <property type="match status" value="1"/>
</dbReference>
<dbReference type="InterPro" id="IPR051384">
    <property type="entry name" value="Mth_GPCR"/>
</dbReference>
<organism evidence="16 17">
    <name type="scientific">Drosophila rhopaloa</name>
    <name type="common">Fruit fly</name>
    <dbReference type="NCBI Taxonomy" id="1041015"/>
    <lineage>
        <taxon>Eukaryota</taxon>
        <taxon>Metazoa</taxon>
        <taxon>Ecdysozoa</taxon>
        <taxon>Arthropoda</taxon>
        <taxon>Hexapoda</taxon>
        <taxon>Insecta</taxon>
        <taxon>Pterygota</taxon>
        <taxon>Neoptera</taxon>
        <taxon>Endopterygota</taxon>
        <taxon>Diptera</taxon>
        <taxon>Brachycera</taxon>
        <taxon>Muscomorpha</taxon>
        <taxon>Ephydroidea</taxon>
        <taxon>Drosophilidae</taxon>
        <taxon>Drosophila</taxon>
        <taxon>Sophophora</taxon>
    </lineage>
</organism>
<dbReference type="GeneID" id="108038153"/>
<keyword evidence="4 13" id="KW-0812">Transmembrane</keyword>
<reference evidence="17" key="1">
    <citation type="journal article" date="2021" name="Elife">
        <title>Highly contiguous assemblies of 101 drosophilid genomes.</title>
        <authorList>
            <person name="Kim B.Y."/>
            <person name="Wang J.R."/>
            <person name="Miller D.E."/>
            <person name="Barmina O."/>
            <person name="Delaney E."/>
            <person name="Thompson A."/>
            <person name="Comeault A.A."/>
            <person name="Peede D."/>
            <person name="D'Agostino E.R."/>
            <person name="Pelaez J."/>
            <person name="Aguilar J.M."/>
            <person name="Haji D."/>
            <person name="Matsunaga T."/>
            <person name="Armstrong E.E."/>
            <person name="Zych M."/>
            <person name="Ogawa Y."/>
            <person name="Stamenkovic-Radak M."/>
            <person name="Jelic M."/>
            <person name="Veselinovic M.S."/>
            <person name="Tanaskovic M."/>
            <person name="Eric P."/>
            <person name="Gao J.J."/>
            <person name="Katoh T.K."/>
            <person name="Toda M.J."/>
            <person name="Watabe H."/>
            <person name="Watada M."/>
            <person name="Davis J.S."/>
            <person name="Moyle L.C."/>
            <person name="Manoli G."/>
            <person name="Bertolini E."/>
            <person name="Kostal V."/>
            <person name="Hawley R.S."/>
            <person name="Takahashi A."/>
            <person name="Jones C.D."/>
            <person name="Price D.K."/>
            <person name="Whiteman N."/>
            <person name="Kopp A."/>
            <person name="Matute D.R."/>
            <person name="Petrov D.A."/>
        </authorList>
    </citation>
    <scope>NUCLEOTIDE SEQUENCE [LARGE SCALE GENOMIC DNA]</scope>
</reference>
<dbReference type="RefSeq" id="XP_044312704.1">
    <property type="nucleotide sequence ID" value="XM_044456769.1"/>
</dbReference>
<keyword evidence="8 13" id="KW-0472">Membrane</keyword>
<comment type="subcellular location">
    <subcellularLocation>
        <location evidence="1">Cell membrane</location>
        <topology evidence="1">Multi-pass membrane protein</topology>
    </subcellularLocation>
</comment>
<dbReference type="Gene3D" id="2.30.160.11">
    <property type="match status" value="1"/>
</dbReference>
<dbReference type="InterPro" id="IPR010596">
    <property type="entry name" value="Methuselah_N_dom"/>
</dbReference>
<dbReference type="SUPFAM" id="SSF63877">
    <property type="entry name" value="Methuselah ectodomain"/>
    <property type="match status" value="1"/>
</dbReference>
<feature type="transmembrane region" description="Helical" evidence="13">
    <location>
        <begin position="298"/>
        <end position="318"/>
    </location>
</feature>
<feature type="signal peptide" evidence="14">
    <location>
        <begin position="1"/>
        <end position="20"/>
    </location>
</feature>
<dbReference type="Gene3D" id="1.20.1070.10">
    <property type="entry name" value="Rhodopsin 7-helix transmembrane proteins"/>
    <property type="match status" value="1"/>
</dbReference>
<evidence type="ECO:0000313" key="17">
    <source>
        <dbReference type="Proteomes" id="UP001652680"/>
    </source>
</evidence>
<evidence type="ECO:0000256" key="4">
    <source>
        <dbReference type="ARBA" id="ARBA00022692"/>
    </source>
</evidence>
<keyword evidence="7" id="KW-0297">G-protein coupled receptor</keyword>
<keyword evidence="5 14" id="KW-0732">Signal</keyword>
<protein>
    <recommendedName>
        <fullName evidence="15">G-protein coupled receptors family 2 profile 2 domain-containing protein</fullName>
    </recommendedName>
</protein>
<feature type="chain" id="PRO_5047238369" description="G-protein coupled receptors family 2 profile 2 domain-containing protein" evidence="14">
    <location>
        <begin position="21"/>
        <end position="495"/>
    </location>
</feature>
<dbReference type="PROSITE" id="PS50261">
    <property type="entry name" value="G_PROTEIN_RECEP_F2_4"/>
    <property type="match status" value="1"/>
</dbReference>
<evidence type="ECO:0000256" key="6">
    <source>
        <dbReference type="ARBA" id="ARBA00022989"/>
    </source>
</evidence>
<sequence length="495" mass="57660">MGLQLFHIVIVLQTLNKAWGSIPGCNYSDTVDIRHIPLHNGTYNYQGLDIPVHLTGMYNFEQLMGGYQVRVKSHLRACVCKLRPCVRVCCPRNQISENGECGDKVRMELAELQPYVTKSRIVQSDRFGFCDEFFEMTYDELIMFEDGNFGIQSQNWTMNKDSFCLYVNHFSSDLSKRVFVVRHKCHENQNWQEAKLEIIIVVASSICSILTITVYFINRNRNLNFVCYLICMFIHHIMWIVTRYGNLVNEACTIAGYTRYFFAVGSILWLVVVSHQIKKALMSMGLHDPRYRFRVYSVYVWVSTAFLTGVLIVTDRMWGNDLTKLEWTPSVGFIQCWLYPYNWGIFIYFVGPILFLNIFDGIRLSLTIKHVVKTNKNVKKSIAKLSSARQTYLYILRIYVMMGVSWILDLLPYFFRDNVVLQKIFWIAYYYHLSMGIVIFVLFVLKRSTLRILIKRPAAPRSFFPGSLDEYEDVHVDVDESENEDEDAPAAGCEL</sequence>
<evidence type="ECO:0000256" key="9">
    <source>
        <dbReference type="ARBA" id="ARBA00023157"/>
    </source>
</evidence>
<evidence type="ECO:0000256" key="5">
    <source>
        <dbReference type="ARBA" id="ARBA00022729"/>
    </source>
</evidence>
<feature type="transmembrane region" description="Helical" evidence="13">
    <location>
        <begin position="427"/>
        <end position="445"/>
    </location>
</feature>
<keyword evidence="17" id="KW-1185">Reference proteome</keyword>
<evidence type="ECO:0000256" key="13">
    <source>
        <dbReference type="SAM" id="Phobius"/>
    </source>
</evidence>
<keyword evidence="10" id="KW-0675">Receptor</keyword>
<evidence type="ECO:0000256" key="8">
    <source>
        <dbReference type="ARBA" id="ARBA00023136"/>
    </source>
</evidence>
<reference evidence="16" key="2">
    <citation type="submission" date="2025-05" db="UniProtKB">
        <authorList>
            <consortium name="EnsemblMetazoa"/>
        </authorList>
    </citation>
    <scope>IDENTIFICATION</scope>
</reference>
<proteinExistence type="inferred from homology"/>
<feature type="transmembrane region" description="Helical" evidence="13">
    <location>
        <begin position="394"/>
        <end position="415"/>
    </location>
</feature>
<evidence type="ECO:0000313" key="16">
    <source>
        <dbReference type="EnsemblMetazoa" id="XP_044312704.1"/>
    </source>
</evidence>
<evidence type="ECO:0000256" key="11">
    <source>
        <dbReference type="ARBA" id="ARBA00023180"/>
    </source>
</evidence>